<dbReference type="GeneID" id="18932302"/>
<evidence type="ECO:0000313" key="2">
    <source>
        <dbReference type="Proteomes" id="UP000001072"/>
    </source>
</evidence>
<dbReference type="EMBL" id="GL883146">
    <property type="protein sequence ID" value="EGG00580.1"/>
    <property type="molecule type" value="Genomic_DNA"/>
</dbReference>
<accession>F4S4D4</accession>
<gene>
    <name evidence="1" type="ORF">MELLADRAFT_73158</name>
</gene>
<dbReference type="InParanoid" id="F4S4D4"/>
<keyword evidence="2" id="KW-1185">Reference proteome</keyword>
<sequence>MKPGTMEYMRYKLQNHIPRLVIYWDLHKPDLLYLYRKYYIDGKPIDHEELGRYRLFYNKSKRGEFLCPPGHRRDPWRAAVQLLNPSRVLPAKMTIDQLQTAYREEGGRR</sequence>
<dbReference type="Proteomes" id="UP000001072">
    <property type="component" value="Unassembled WGS sequence"/>
</dbReference>
<dbReference type="KEGG" id="mlr:MELLADRAFT_73158"/>
<proteinExistence type="predicted"/>
<dbReference type="VEuPathDB" id="FungiDB:MELLADRAFT_73158"/>
<evidence type="ECO:0000313" key="1">
    <source>
        <dbReference type="EMBL" id="EGG00580.1"/>
    </source>
</evidence>
<protein>
    <submittedName>
        <fullName evidence="1">Uncharacterized protein</fullName>
    </submittedName>
</protein>
<organism evidence="2">
    <name type="scientific">Melampsora larici-populina (strain 98AG31 / pathotype 3-4-7)</name>
    <name type="common">Poplar leaf rust fungus</name>
    <dbReference type="NCBI Taxonomy" id="747676"/>
    <lineage>
        <taxon>Eukaryota</taxon>
        <taxon>Fungi</taxon>
        <taxon>Dikarya</taxon>
        <taxon>Basidiomycota</taxon>
        <taxon>Pucciniomycotina</taxon>
        <taxon>Pucciniomycetes</taxon>
        <taxon>Pucciniales</taxon>
        <taxon>Melampsoraceae</taxon>
        <taxon>Melampsora</taxon>
    </lineage>
</organism>
<name>F4S4D4_MELLP</name>
<dbReference type="AlphaFoldDB" id="F4S4D4"/>
<dbReference type="HOGENOM" id="CLU_2184545_0_0_1"/>
<dbReference type="RefSeq" id="XP_007416227.1">
    <property type="nucleotide sequence ID" value="XM_007416165.1"/>
</dbReference>
<reference evidence="2" key="1">
    <citation type="journal article" date="2011" name="Proc. Natl. Acad. Sci. U.S.A.">
        <title>Obligate biotrophy features unraveled by the genomic analysis of rust fungi.</title>
        <authorList>
            <person name="Duplessis S."/>
            <person name="Cuomo C.A."/>
            <person name="Lin Y.-C."/>
            <person name="Aerts A."/>
            <person name="Tisserant E."/>
            <person name="Veneault-Fourrey C."/>
            <person name="Joly D.L."/>
            <person name="Hacquard S."/>
            <person name="Amselem J."/>
            <person name="Cantarel B.L."/>
            <person name="Chiu R."/>
            <person name="Coutinho P.M."/>
            <person name="Feau N."/>
            <person name="Field M."/>
            <person name="Frey P."/>
            <person name="Gelhaye E."/>
            <person name="Goldberg J."/>
            <person name="Grabherr M.G."/>
            <person name="Kodira C.D."/>
            <person name="Kohler A."/>
            <person name="Kuees U."/>
            <person name="Lindquist E.A."/>
            <person name="Lucas S.M."/>
            <person name="Mago R."/>
            <person name="Mauceli E."/>
            <person name="Morin E."/>
            <person name="Murat C."/>
            <person name="Pangilinan J.L."/>
            <person name="Park R."/>
            <person name="Pearson M."/>
            <person name="Quesneville H."/>
            <person name="Rouhier N."/>
            <person name="Sakthikumar S."/>
            <person name="Salamov A.A."/>
            <person name="Schmutz J."/>
            <person name="Selles B."/>
            <person name="Shapiro H."/>
            <person name="Tanguay P."/>
            <person name="Tuskan G.A."/>
            <person name="Henrissat B."/>
            <person name="Van de Peer Y."/>
            <person name="Rouze P."/>
            <person name="Ellis J.G."/>
            <person name="Dodds P.N."/>
            <person name="Schein J.E."/>
            <person name="Zhong S."/>
            <person name="Hamelin R.C."/>
            <person name="Grigoriev I.V."/>
            <person name="Szabo L.J."/>
            <person name="Martin F."/>
        </authorList>
    </citation>
    <scope>NUCLEOTIDE SEQUENCE [LARGE SCALE GENOMIC DNA]</scope>
    <source>
        <strain evidence="2">98AG31 / pathotype 3-4-7</strain>
    </source>
</reference>